<dbReference type="InterPro" id="IPR050987">
    <property type="entry name" value="AtrR-like"/>
</dbReference>
<feature type="region of interest" description="Disordered" evidence="5">
    <location>
        <begin position="90"/>
        <end position="134"/>
    </location>
</feature>
<dbReference type="Pfam" id="PF00172">
    <property type="entry name" value="Zn_clus"/>
    <property type="match status" value="1"/>
</dbReference>
<dbReference type="AlphaFoldDB" id="A0A067SY13"/>
<proteinExistence type="predicted"/>
<dbReference type="GO" id="GO:0000981">
    <property type="term" value="F:DNA-binding transcription factor activity, RNA polymerase II-specific"/>
    <property type="evidence" value="ECO:0007669"/>
    <property type="project" value="InterPro"/>
</dbReference>
<evidence type="ECO:0000256" key="2">
    <source>
        <dbReference type="ARBA" id="ARBA00022723"/>
    </source>
</evidence>
<feature type="compositionally biased region" description="Low complexity" evidence="5">
    <location>
        <begin position="109"/>
        <end position="125"/>
    </location>
</feature>
<dbReference type="SUPFAM" id="SSF57701">
    <property type="entry name" value="Zn2/Cys6 DNA-binding domain"/>
    <property type="match status" value="1"/>
</dbReference>
<evidence type="ECO:0000256" key="5">
    <source>
        <dbReference type="SAM" id="MobiDB-lite"/>
    </source>
</evidence>
<evidence type="ECO:0000256" key="4">
    <source>
        <dbReference type="ARBA" id="ARBA00023242"/>
    </source>
</evidence>
<dbReference type="HOGENOM" id="CLU_953299_0_0_1"/>
<dbReference type="InterPro" id="IPR036864">
    <property type="entry name" value="Zn2-C6_fun-type_DNA-bd_sf"/>
</dbReference>
<gene>
    <name evidence="7" type="ORF">GALMADRAFT_506107</name>
</gene>
<dbReference type="CDD" id="cd00067">
    <property type="entry name" value="GAL4"/>
    <property type="match status" value="1"/>
</dbReference>
<evidence type="ECO:0000256" key="3">
    <source>
        <dbReference type="ARBA" id="ARBA00023125"/>
    </source>
</evidence>
<dbReference type="PANTHER" id="PTHR46910:SF3">
    <property type="entry name" value="HALOTOLERANCE PROTEIN 9-RELATED"/>
    <property type="match status" value="1"/>
</dbReference>
<dbReference type="GO" id="GO:0005634">
    <property type="term" value="C:nucleus"/>
    <property type="evidence" value="ECO:0007669"/>
    <property type="project" value="UniProtKB-SubCell"/>
</dbReference>
<dbReference type="Proteomes" id="UP000027222">
    <property type="component" value="Unassembled WGS sequence"/>
</dbReference>
<dbReference type="GO" id="GO:0003677">
    <property type="term" value="F:DNA binding"/>
    <property type="evidence" value="ECO:0007669"/>
    <property type="project" value="UniProtKB-KW"/>
</dbReference>
<keyword evidence="3" id="KW-0238">DNA-binding</keyword>
<dbReference type="EMBL" id="KL142380">
    <property type="protein sequence ID" value="KDR75840.1"/>
    <property type="molecule type" value="Genomic_DNA"/>
</dbReference>
<comment type="subcellular location">
    <subcellularLocation>
        <location evidence="1">Nucleus</location>
    </subcellularLocation>
</comment>
<evidence type="ECO:0000259" key="6">
    <source>
        <dbReference type="PROSITE" id="PS50048"/>
    </source>
</evidence>
<dbReference type="PROSITE" id="PS50048">
    <property type="entry name" value="ZN2_CY6_FUNGAL_2"/>
    <property type="match status" value="1"/>
</dbReference>
<feature type="domain" description="Zn(2)-C6 fungal-type" evidence="6">
    <location>
        <begin position="19"/>
        <end position="52"/>
    </location>
</feature>
<keyword evidence="4" id="KW-0539">Nucleus</keyword>
<name>A0A067SY13_GALM3</name>
<reference evidence="8" key="1">
    <citation type="journal article" date="2014" name="Proc. Natl. Acad. Sci. U.S.A.">
        <title>Extensive sampling of basidiomycete genomes demonstrates inadequacy of the white-rot/brown-rot paradigm for wood decay fungi.</title>
        <authorList>
            <person name="Riley R."/>
            <person name="Salamov A.A."/>
            <person name="Brown D.W."/>
            <person name="Nagy L.G."/>
            <person name="Floudas D."/>
            <person name="Held B.W."/>
            <person name="Levasseur A."/>
            <person name="Lombard V."/>
            <person name="Morin E."/>
            <person name="Otillar R."/>
            <person name="Lindquist E.A."/>
            <person name="Sun H."/>
            <person name="LaButti K.M."/>
            <person name="Schmutz J."/>
            <person name="Jabbour D."/>
            <person name="Luo H."/>
            <person name="Baker S.E."/>
            <person name="Pisabarro A.G."/>
            <person name="Walton J.D."/>
            <person name="Blanchette R.A."/>
            <person name="Henrissat B."/>
            <person name="Martin F."/>
            <person name="Cullen D."/>
            <person name="Hibbett D.S."/>
            <person name="Grigoriev I.V."/>
        </authorList>
    </citation>
    <scope>NUCLEOTIDE SEQUENCE [LARGE SCALE GENOMIC DNA]</scope>
    <source>
        <strain evidence="8">CBS 339.88</strain>
    </source>
</reference>
<keyword evidence="2" id="KW-0479">Metal-binding</keyword>
<dbReference type="SMART" id="SM00066">
    <property type="entry name" value="GAL4"/>
    <property type="match status" value="1"/>
</dbReference>
<organism evidence="7 8">
    <name type="scientific">Galerina marginata (strain CBS 339.88)</name>
    <dbReference type="NCBI Taxonomy" id="685588"/>
    <lineage>
        <taxon>Eukaryota</taxon>
        <taxon>Fungi</taxon>
        <taxon>Dikarya</taxon>
        <taxon>Basidiomycota</taxon>
        <taxon>Agaricomycotina</taxon>
        <taxon>Agaricomycetes</taxon>
        <taxon>Agaricomycetidae</taxon>
        <taxon>Agaricales</taxon>
        <taxon>Agaricineae</taxon>
        <taxon>Strophariaceae</taxon>
        <taxon>Galerina</taxon>
    </lineage>
</organism>
<dbReference type="PROSITE" id="PS00463">
    <property type="entry name" value="ZN2_CY6_FUNGAL_1"/>
    <property type="match status" value="1"/>
</dbReference>
<evidence type="ECO:0000313" key="7">
    <source>
        <dbReference type="EMBL" id="KDR75840.1"/>
    </source>
</evidence>
<evidence type="ECO:0000313" key="8">
    <source>
        <dbReference type="Proteomes" id="UP000027222"/>
    </source>
</evidence>
<dbReference type="InterPro" id="IPR001138">
    <property type="entry name" value="Zn2Cys6_DnaBD"/>
</dbReference>
<accession>A0A067SY13</accession>
<dbReference type="GO" id="GO:0008270">
    <property type="term" value="F:zinc ion binding"/>
    <property type="evidence" value="ECO:0007669"/>
    <property type="project" value="InterPro"/>
</dbReference>
<sequence length="292" mass="32495">MPPTNESAPQAKKRKKDRACDACRRRKTKCDGPWMPNNLCSNCIQTRKPCTYVEASKPRGPPKAYVTGLEDRLEAFETLLQRIRPDVDFSEELGPPVQRNSWKKQDGPSTSSSSNSATRKSSFTSNALPPLATPFQAHRNQPSILNPVLSPAPLSTHLKFHSQRGKRPRDPALFAYRDAYDLSDEDSSSESSSSSSETEEIVITSLVGRTKITLRASENDDSAGDYNIRFHGRSSTAGLVEATRQFKFMHMRETMSPVEQENEASISPDNSIVAQTRRPVFWQTPTVMGTSS</sequence>
<evidence type="ECO:0000256" key="1">
    <source>
        <dbReference type="ARBA" id="ARBA00004123"/>
    </source>
</evidence>
<dbReference type="Gene3D" id="4.10.240.10">
    <property type="entry name" value="Zn(2)-C6 fungal-type DNA-binding domain"/>
    <property type="match status" value="1"/>
</dbReference>
<keyword evidence="8" id="KW-1185">Reference proteome</keyword>
<dbReference type="OrthoDB" id="4456959at2759"/>
<protein>
    <recommendedName>
        <fullName evidence="6">Zn(2)-C6 fungal-type domain-containing protein</fullName>
    </recommendedName>
</protein>
<dbReference type="PANTHER" id="PTHR46910">
    <property type="entry name" value="TRANSCRIPTION FACTOR PDR1"/>
    <property type="match status" value="1"/>
</dbReference>